<feature type="region of interest" description="Disordered" evidence="1">
    <location>
        <begin position="1"/>
        <end position="34"/>
    </location>
</feature>
<proteinExistence type="predicted"/>
<evidence type="ECO:0000256" key="1">
    <source>
        <dbReference type="SAM" id="MobiDB-lite"/>
    </source>
</evidence>
<dbReference type="OrthoDB" id="10334092at2759"/>
<feature type="compositionally biased region" description="Basic and acidic residues" evidence="1">
    <location>
        <begin position="1"/>
        <end position="15"/>
    </location>
</feature>
<keyword evidence="3" id="KW-1185">Reference proteome</keyword>
<dbReference type="AlphaFoldDB" id="A0A812QZ49"/>
<name>A0A812QZ49_9DINO</name>
<sequence length="270" mass="31044">MAEMERESDTGERGAVKRVLGRQQEPEKARLNSAERRHGLTWTELHAYKDRMLFPILPTMMGVEELPKDICLCDNVFRSLDRCIDKGIETEKADTPYARMQICKPHWIRFIKCVKRRDELVLRGVKRWERTYYGSLDEPSQKEYMEDIDTKMRYFLYAASHTKDAQKKKRLEMNAQHCAIRQSNLLKSPDDAEARFSSETPRNFALYAPAPTPPSEFPLKCLPGSPALQLQRPRGAIPDLPRSNLCLWVHGVTAQGPTAIAWALAGLRWG</sequence>
<protein>
    <submittedName>
        <fullName evidence="2">TPK1 protein</fullName>
    </submittedName>
</protein>
<evidence type="ECO:0000313" key="3">
    <source>
        <dbReference type="Proteomes" id="UP000604046"/>
    </source>
</evidence>
<gene>
    <name evidence="2" type="primary">TPK1</name>
    <name evidence="2" type="ORF">SNAT2548_LOCUS22338</name>
</gene>
<feature type="compositionally biased region" description="Basic and acidic residues" evidence="1">
    <location>
        <begin position="24"/>
        <end position="34"/>
    </location>
</feature>
<dbReference type="EMBL" id="CAJNDS010002284">
    <property type="protein sequence ID" value="CAE7410679.1"/>
    <property type="molecule type" value="Genomic_DNA"/>
</dbReference>
<reference evidence="2" key="1">
    <citation type="submission" date="2021-02" db="EMBL/GenBank/DDBJ databases">
        <authorList>
            <person name="Dougan E. K."/>
            <person name="Rhodes N."/>
            <person name="Thang M."/>
            <person name="Chan C."/>
        </authorList>
    </citation>
    <scope>NUCLEOTIDE SEQUENCE</scope>
</reference>
<comment type="caution">
    <text evidence="2">The sequence shown here is derived from an EMBL/GenBank/DDBJ whole genome shotgun (WGS) entry which is preliminary data.</text>
</comment>
<accession>A0A812QZ49</accession>
<dbReference type="Proteomes" id="UP000604046">
    <property type="component" value="Unassembled WGS sequence"/>
</dbReference>
<evidence type="ECO:0000313" key="2">
    <source>
        <dbReference type="EMBL" id="CAE7410679.1"/>
    </source>
</evidence>
<organism evidence="2 3">
    <name type="scientific">Symbiodinium natans</name>
    <dbReference type="NCBI Taxonomy" id="878477"/>
    <lineage>
        <taxon>Eukaryota</taxon>
        <taxon>Sar</taxon>
        <taxon>Alveolata</taxon>
        <taxon>Dinophyceae</taxon>
        <taxon>Suessiales</taxon>
        <taxon>Symbiodiniaceae</taxon>
        <taxon>Symbiodinium</taxon>
    </lineage>
</organism>